<dbReference type="Pfam" id="PF14285">
    <property type="entry name" value="DUF4367"/>
    <property type="match status" value="1"/>
</dbReference>
<reference evidence="3 4" key="1">
    <citation type="journal article" date="2019" name="Nat. Med.">
        <title>A library of human gut bacterial isolates paired with longitudinal multiomics data enables mechanistic microbiome research.</title>
        <authorList>
            <person name="Poyet M."/>
            <person name="Groussin M."/>
            <person name="Gibbons S.M."/>
            <person name="Avila-Pacheco J."/>
            <person name="Jiang X."/>
            <person name="Kearney S.M."/>
            <person name="Perrotta A.R."/>
            <person name="Berdy B."/>
            <person name="Zhao S."/>
            <person name="Lieberman T.D."/>
            <person name="Swanson P.K."/>
            <person name="Smith M."/>
            <person name="Roesemann S."/>
            <person name="Alexander J.E."/>
            <person name="Rich S.A."/>
            <person name="Livny J."/>
            <person name="Vlamakis H."/>
            <person name="Clish C."/>
            <person name="Bullock K."/>
            <person name="Deik A."/>
            <person name="Scott J."/>
            <person name="Pierce K.A."/>
            <person name="Xavier R.J."/>
            <person name="Alm E.J."/>
        </authorList>
    </citation>
    <scope>NUCLEOTIDE SEQUENCE [LARGE SCALE GENOMIC DNA]</scope>
    <source>
        <strain evidence="3 4">BIOML-A2</strain>
    </source>
</reference>
<dbReference type="Proteomes" id="UP000434475">
    <property type="component" value="Unassembled WGS sequence"/>
</dbReference>
<keyword evidence="1" id="KW-0472">Membrane</keyword>
<name>A0A6I2R6G2_FLAPL</name>
<accession>A0A6I2R6G2</accession>
<keyword evidence="1" id="KW-1133">Transmembrane helix</keyword>
<evidence type="ECO:0000256" key="1">
    <source>
        <dbReference type="SAM" id="Phobius"/>
    </source>
</evidence>
<evidence type="ECO:0000313" key="4">
    <source>
        <dbReference type="Proteomes" id="UP000434475"/>
    </source>
</evidence>
<sequence>MTRREELQEAYEDAMFALLMDYVAESEGKKALEENRALQEDPDAEVPQEVRRACLKEIRRAFRKKSARSVGRITMKVINKVAIVALVGTLLFSTAFAVSPEFRAGTLNMLIDTFNDGVSFHISSPSASEWTDLDDLHPAFVPEGFEMIEEDTFAGDFWVYYENNQGDRLEIDVSRNGSFDTEGAKIEPIQVCGIPAYLIDQTNLSGDKHGIAKVIVVNETDGYILSVNSTPHSALVPAPIDRETIIQIAESIFE</sequence>
<evidence type="ECO:0000313" key="3">
    <source>
        <dbReference type="EMBL" id="MSB21083.1"/>
    </source>
</evidence>
<proteinExistence type="predicted"/>
<dbReference type="AlphaFoldDB" id="A0A6I2R6G2"/>
<keyword evidence="1" id="KW-0812">Transmembrane</keyword>
<feature type="domain" description="DUF4367" evidence="2">
    <location>
        <begin position="137"/>
        <end position="252"/>
    </location>
</feature>
<gene>
    <name evidence="3" type="ORF">GKE97_16340</name>
</gene>
<feature type="transmembrane region" description="Helical" evidence="1">
    <location>
        <begin position="77"/>
        <end position="98"/>
    </location>
</feature>
<comment type="caution">
    <text evidence="3">The sequence shown here is derived from an EMBL/GenBank/DDBJ whole genome shotgun (WGS) entry which is preliminary data.</text>
</comment>
<protein>
    <submittedName>
        <fullName evidence="3">DUF4367 domain-containing protein</fullName>
    </submittedName>
</protein>
<organism evidence="3 4">
    <name type="scientific">Flavonifractor plautii</name>
    <name type="common">Fusobacterium plautii</name>
    <dbReference type="NCBI Taxonomy" id="292800"/>
    <lineage>
        <taxon>Bacteria</taxon>
        <taxon>Bacillati</taxon>
        <taxon>Bacillota</taxon>
        <taxon>Clostridia</taxon>
        <taxon>Eubacteriales</taxon>
        <taxon>Oscillospiraceae</taxon>
        <taxon>Flavonifractor</taxon>
    </lineage>
</organism>
<evidence type="ECO:0000259" key="2">
    <source>
        <dbReference type="Pfam" id="PF14285"/>
    </source>
</evidence>
<dbReference type="InterPro" id="IPR025377">
    <property type="entry name" value="DUF4367"/>
</dbReference>
<dbReference type="RefSeq" id="WP_172697855.1">
    <property type="nucleotide sequence ID" value="NZ_BAABXT010000001.1"/>
</dbReference>
<dbReference type="EMBL" id="WKPR01000019">
    <property type="protein sequence ID" value="MSB21083.1"/>
    <property type="molecule type" value="Genomic_DNA"/>
</dbReference>